<evidence type="ECO:0000313" key="7">
    <source>
        <dbReference type="EMBL" id="MCH6167066.1"/>
    </source>
</evidence>
<gene>
    <name evidence="7" type="ORF">MMF94_15385</name>
</gene>
<proteinExistence type="predicted"/>
<evidence type="ECO:0000259" key="5">
    <source>
        <dbReference type="PROSITE" id="PS50949"/>
    </source>
</evidence>
<dbReference type="Gene3D" id="1.10.10.10">
    <property type="entry name" value="Winged helix-like DNA-binding domain superfamily/Winged helix DNA-binding domain"/>
    <property type="match status" value="1"/>
</dbReference>
<evidence type="ECO:0000256" key="1">
    <source>
        <dbReference type="ARBA" id="ARBA00023015"/>
    </source>
</evidence>
<dbReference type="InterPro" id="IPR036390">
    <property type="entry name" value="WH_DNA-bd_sf"/>
</dbReference>
<dbReference type="InterPro" id="IPR000524">
    <property type="entry name" value="Tscrpt_reg_HTH_GntR"/>
</dbReference>
<dbReference type="InterPro" id="IPR036271">
    <property type="entry name" value="Tet_transcr_reg_TetR-rel_C_sf"/>
</dbReference>
<organism evidence="7 8">
    <name type="scientific">Pseudonocardia alaniniphila</name>
    <dbReference type="NCBI Taxonomy" id="75291"/>
    <lineage>
        <taxon>Bacteria</taxon>
        <taxon>Bacillati</taxon>
        <taxon>Actinomycetota</taxon>
        <taxon>Actinomycetes</taxon>
        <taxon>Pseudonocardiales</taxon>
        <taxon>Pseudonocardiaceae</taxon>
        <taxon>Pseudonocardia</taxon>
    </lineage>
</organism>
<dbReference type="CDD" id="cd07377">
    <property type="entry name" value="WHTH_GntR"/>
    <property type="match status" value="1"/>
</dbReference>
<keyword evidence="1" id="KW-0805">Transcription regulation</keyword>
<dbReference type="Gene3D" id="1.10.10.60">
    <property type="entry name" value="Homeodomain-like"/>
    <property type="match status" value="1"/>
</dbReference>
<dbReference type="PANTHER" id="PTHR44846">
    <property type="entry name" value="MANNOSYL-D-GLYCERATE TRANSPORT/METABOLISM SYSTEM REPRESSOR MNGR-RELATED"/>
    <property type="match status" value="1"/>
</dbReference>
<dbReference type="SUPFAM" id="SSF46689">
    <property type="entry name" value="Homeodomain-like"/>
    <property type="match status" value="1"/>
</dbReference>
<dbReference type="PROSITE" id="PS50949">
    <property type="entry name" value="HTH_GNTR"/>
    <property type="match status" value="1"/>
</dbReference>
<feature type="domain" description="HTH gntR-type" evidence="5">
    <location>
        <begin position="6"/>
        <end position="74"/>
    </location>
</feature>
<dbReference type="InterPro" id="IPR001647">
    <property type="entry name" value="HTH_TetR"/>
</dbReference>
<dbReference type="InterPro" id="IPR009057">
    <property type="entry name" value="Homeodomain-like_sf"/>
</dbReference>
<dbReference type="SUPFAM" id="SSF48498">
    <property type="entry name" value="Tetracyclin repressor-like, C-terminal domain"/>
    <property type="match status" value="1"/>
</dbReference>
<feature type="domain" description="HTH tetR-type" evidence="6">
    <location>
        <begin position="89"/>
        <end position="149"/>
    </location>
</feature>
<evidence type="ECO:0000313" key="8">
    <source>
        <dbReference type="Proteomes" id="UP001299970"/>
    </source>
</evidence>
<reference evidence="7 8" key="1">
    <citation type="submission" date="2022-03" db="EMBL/GenBank/DDBJ databases">
        <title>Pseudonocardia alaer sp. nov., a novel actinomycete isolated from reed forest soil.</title>
        <authorList>
            <person name="Wang L."/>
        </authorList>
    </citation>
    <scope>NUCLEOTIDE SEQUENCE [LARGE SCALE GENOMIC DNA]</scope>
    <source>
        <strain evidence="7 8">Y-16303</strain>
    </source>
</reference>
<keyword evidence="3" id="KW-0804">Transcription</keyword>
<dbReference type="InterPro" id="IPR004111">
    <property type="entry name" value="Repressor_TetR_C"/>
</dbReference>
<dbReference type="Pfam" id="PF02909">
    <property type="entry name" value="TetR_C_1"/>
    <property type="match status" value="1"/>
</dbReference>
<sequence length="305" mass="33212">MASAVEPPYQRIATAIRERIRAGELRPGDRVPSTRAIVQEWGVAMVTAAKALGVLQQEGLVEARPGMGTVVRASEHTRAPHRRGGRPPALTRSRIVATAIAIADAEGIEALSMRHLSTELGVGPMTLYRYFAGKDELVHGMVRELMAARPLPPSGPGHWRAALALVCRLQWDLYRTHHWLAGVMSMTRPLLLPEAMAHSEWVLGALHGLGLSPEEMAREAITLPAFVRGMALTMSAEAEAERETGLTNLQWWQAIDHEVQEQLGSGRFPHLSTMAAGVVDDLDGLFEHGLARHLDGLAARLTAVQ</sequence>
<dbReference type="InterPro" id="IPR050679">
    <property type="entry name" value="Bact_HTH_transcr_reg"/>
</dbReference>
<evidence type="ECO:0000256" key="2">
    <source>
        <dbReference type="ARBA" id="ARBA00023125"/>
    </source>
</evidence>
<keyword evidence="8" id="KW-1185">Reference proteome</keyword>
<dbReference type="Pfam" id="PF00392">
    <property type="entry name" value="GntR"/>
    <property type="match status" value="1"/>
</dbReference>
<dbReference type="SMART" id="SM00345">
    <property type="entry name" value="HTH_GNTR"/>
    <property type="match status" value="1"/>
</dbReference>
<evidence type="ECO:0000259" key="6">
    <source>
        <dbReference type="PROSITE" id="PS50977"/>
    </source>
</evidence>
<dbReference type="SUPFAM" id="SSF46785">
    <property type="entry name" value="Winged helix' DNA-binding domain"/>
    <property type="match status" value="1"/>
</dbReference>
<dbReference type="PANTHER" id="PTHR44846:SF17">
    <property type="entry name" value="GNTR-FAMILY TRANSCRIPTIONAL REGULATOR"/>
    <property type="match status" value="1"/>
</dbReference>
<evidence type="ECO:0000256" key="4">
    <source>
        <dbReference type="PROSITE-ProRule" id="PRU00335"/>
    </source>
</evidence>
<dbReference type="RefSeq" id="WP_241037230.1">
    <property type="nucleotide sequence ID" value="NZ_BAAAJF010000015.1"/>
</dbReference>
<keyword evidence="2 4" id="KW-0238">DNA-binding</keyword>
<evidence type="ECO:0000256" key="3">
    <source>
        <dbReference type="ARBA" id="ARBA00023163"/>
    </source>
</evidence>
<dbReference type="Proteomes" id="UP001299970">
    <property type="component" value="Unassembled WGS sequence"/>
</dbReference>
<dbReference type="Pfam" id="PF00440">
    <property type="entry name" value="TetR_N"/>
    <property type="match status" value="1"/>
</dbReference>
<accession>A0ABS9TEV6</accession>
<comment type="caution">
    <text evidence="7">The sequence shown here is derived from an EMBL/GenBank/DDBJ whole genome shotgun (WGS) entry which is preliminary data.</text>
</comment>
<dbReference type="EMBL" id="JAKXMK010000012">
    <property type="protein sequence ID" value="MCH6167066.1"/>
    <property type="molecule type" value="Genomic_DNA"/>
</dbReference>
<feature type="DNA-binding region" description="H-T-H motif" evidence="4">
    <location>
        <begin position="112"/>
        <end position="131"/>
    </location>
</feature>
<name>A0ABS9TEV6_9PSEU</name>
<dbReference type="PROSITE" id="PS50977">
    <property type="entry name" value="HTH_TETR_2"/>
    <property type="match status" value="1"/>
</dbReference>
<protein>
    <submittedName>
        <fullName evidence="7">GntR family transcriptional regulator</fullName>
    </submittedName>
</protein>
<dbReference type="InterPro" id="IPR036388">
    <property type="entry name" value="WH-like_DNA-bd_sf"/>
</dbReference>
<dbReference type="Gene3D" id="1.10.357.10">
    <property type="entry name" value="Tetracycline Repressor, domain 2"/>
    <property type="match status" value="1"/>
</dbReference>